<feature type="compositionally biased region" description="Low complexity" evidence="8">
    <location>
        <begin position="1715"/>
        <end position="1743"/>
    </location>
</feature>
<evidence type="ECO:0000313" key="12">
    <source>
        <dbReference type="EMBL" id="CAF3480794.1"/>
    </source>
</evidence>
<keyword evidence="2" id="KW-0479">Metal-binding</keyword>
<evidence type="ECO:0000256" key="1">
    <source>
        <dbReference type="ARBA" id="ARBA00022574"/>
    </source>
</evidence>
<dbReference type="InterPro" id="IPR000409">
    <property type="entry name" value="BEACH_dom"/>
</dbReference>
<dbReference type="PROSITE" id="PS50197">
    <property type="entry name" value="BEACH"/>
    <property type="match status" value="1"/>
</dbReference>
<dbReference type="InterPro" id="IPR051944">
    <property type="entry name" value="BEACH_domain_protein"/>
</dbReference>
<gene>
    <name evidence="12" type="ORF">OXD698_LOCUS123</name>
</gene>
<dbReference type="SUPFAM" id="SSF48371">
    <property type="entry name" value="ARM repeat"/>
    <property type="match status" value="1"/>
</dbReference>
<dbReference type="SMART" id="SM00064">
    <property type="entry name" value="FYVE"/>
    <property type="match status" value="1"/>
</dbReference>
<evidence type="ECO:0000256" key="8">
    <source>
        <dbReference type="SAM" id="MobiDB-lite"/>
    </source>
</evidence>
<feature type="domain" description="BEACH-type PH" evidence="11">
    <location>
        <begin position="2617"/>
        <end position="2745"/>
    </location>
</feature>
<dbReference type="InterPro" id="IPR015943">
    <property type="entry name" value="WD40/YVTN_repeat-like_dom_sf"/>
</dbReference>
<feature type="domain" description="FYVE-type" evidence="9">
    <location>
        <begin position="3536"/>
        <end position="3596"/>
    </location>
</feature>
<keyword evidence="3" id="KW-0677">Repeat</keyword>
<dbReference type="PROSITE" id="PS50082">
    <property type="entry name" value="WD_REPEATS_2"/>
    <property type="match status" value="2"/>
</dbReference>
<dbReference type="InterPro" id="IPR013083">
    <property type="entry name" value="Znf_RING/FYVE/PHD"/>
</dbReference>
<name>A0A818FZA7_9BILA</name>
<dbReference type="SUPFAM" id="SSF57903">
    <property type="entry name" value="FYVE/PHD zinc finger"/>
    <property type="match status" value="1"/>
</dbReference>
<dbReference type="SUPFAM" id="SSF81837">
    <property type="entry name" value="BEACH domain"/>
    <property type="match status" value="1"/>
</dbReference>
<dbReference type="Gene3D" id="2.30.29.30">
    <property type="entry name" value="Pleckstrin-homology domain (PH domain)/Phosphotyrosine-binding domain (PTB)"/>
    <property type="match status" value="1"/>
</dbReference>
<feature type="compositionally biased region" description="Acidic residues" evidence="8">
    <location>
        <begin position="2567"/>
        <end position="2576"/>
    </location>
</feature>
<dbReference type="SUPFAM" id="SSF50978">
    <property type="entry name" value="WD40 repeat-like"/>
    <property type="match status" value="1"/>
</dbReference>
<feature type="region of interest" description="Disordered" evidence="8">
    <location>
        <begin position="2560"/>
        <end position="2580"/>
    </location>
</feature>
<feature type="repeat" description="WD" evidence="7">
    <location>
        <begin position="3308"/>
        <end position="3334"/>
    </location>
</feature>
<dbReference type="PROSITE" id="PS50294">
    <property type="entry name" value="WD_REPEATS_REGION"/>
    <property type="match status" value="1"/>
</dbReference>
<evidence type="ECO:0000256" key="5">
    <source>
        <dbReference type="ARBA" id="ARBA00022833"/>
    </source>
</evidence>
<dbReference type="SUPFAM" id="SSF49899">
    <property type="entry name" value="Concanavalin A-like lectins/glucanases"/>
    <property type="match status" value="1"/>
</dbReference>
<dbReference type="Pfam" id="PF01363">
    <property type="entry name" value="FYVE"/>
    <property type="match status" value="1"/>
</dbReference>
<dbReference type="InterPro" id="IPR000306">
    <property type="entry name" value="Znf_FYVE"/>
</dbReference>
<dbReference type="SUPFAM" id="SSF50729">
    <property type="entry name" value="PH domain-like"/>
    <property type="match status" value="1"/>
</dbReference>
<feature type="domain" description="BEACH" evidence="10">
    <location>
        <begin position="2773"/>
        <end position="3066"/>
    </location>
</feature>
<feature type="repeat" description="WD" evidence="7">
    <location>
        <begin position="3202"/>
        <end position="3243"/>
    </location>
</feature>
<dbReference type="InterPro" id="IPR016024">
    <property type="entry name" value="ARM-type_fold"/>
</dbReference>
<dbReference type="InterPro" id="IPR019775">
    <property type="entry name" value="WD40_repeat_CS"/>
</dbReference>
<protein>
    <submittedName>
        <fullName evidence="12">Uncharacterized protein</fullName>
    </submittedName>
</protein>
<keyword evidence="4 6" id="KW-0863">Zinc-finger</keyword>
<evidence type="ECO:0000256" key="4">
    <source>
        <dbReference type="ARBA" id="ARBA00022771"/>
    </source>
</evidence>
<dbReference type="InterPro" id="IPR056252">
    <property type="entry name" value="Alfy-like_Arm-like"/>
</dbReference>
<dbReference type="SMART" id="SM01026">
    <property type="entry name" value="Beach"/>
    <property type="match status" value="1"/>
</dbReference>
<dbReference type="InterPro" id="IPR017455">
    <property type="entry name" value="Znf_FYVE-rel"/>
</dbReference>
<organism evidence="12 13">
    <name type="scientific">Adineta steineri</name>
    <dbReference type="NCBI Taxonomy" id="433720"/>
    <lineage>
        <taxon>Eukaryota</taxon>
        <taxon>Metazoa</taxon>
        <taxon>Spiralia</taxon>
        <taxon>Gnathifera</taxon>
        <taxon>Rotifera</taxon>
        <taxon>Eurotatoria</taxon>
        <taxon>Bdelloidea</taxon>
        <taxon>Adinetida</taxon>
        <taxon>Adinetidae</taxon>
        <taxon>Adineta</taxon>
    </lineage>
</organism>
<dbReference type="Gene3D" id="1.10.1540.10">
    <property type="entry name" value="BEACH domain"/>
    <property type="match status" value="1"/>
</dbReference>
<keyword evidence="5" id="KW-0862">Zinc</keyword>
<evidence type="ECO:0000256" key="2">
    <source>
        <dbReference type="ARBA" id="ARBA00022723"/>
    </source>
</evidence>
<dbReference type="InterPro" id="IPR023362">
    <property type="entry name" value="PH-BEACH_dom"/>
</dbReference>
<dbReference type="CDD" id="cd15719">
    <property type="entry name" value="FYVE_WDFY3"/>
    <property type="match status" value="1"/>
</dbReference>
<dbReference type="EMBL" id="CAJOAZ010000002">
    <property type="protein sequence ID" value="CAF3480794.1"/>
    <property type="molecule type" value="Genomic_DNA"/>
</dbReference>
<dbReference type="Pfam" id="PF14844">
    <property type="entry name" value="PH_BEACH"/>
    <property type="match status" value="1"/>
</dbReference>
<feature type="compositionally biased region" description="Basic and acidic residues" evidence="8">
    <location>
        <begin position="3399"/>
        <end position="3411"/>
    </location>
</feature>
<dbReference type="PROSITE" id="PS51783">
    <property type="entry name" value="PH_BEACH"/>
    <property type="match status" value="1"/>
</dbReference>
<dbReference type="Pfam" id="PF02138">
    <property type="entry name" value="Beach"/>
    <property type="match status" value="1"/>
</dbReference>
<evidence type="ECO:0000259" key="10">
    <source>
        <dbReference type="PROSITE" id="PS50197"/>
    </source>
</evidence>
<dbReference type="InterPro" id="IPR011011">
    <property type="entry name" value="Znf_FYVE_PHD"/>
</dbReference>
<dbReference type="InterPro" id="IPR013320">
    <property type="entry name" value="ConA-like_dom_sf"/>
</dbReference>
<evidence type="ECO:0000259" key="11">
    <source>
        <dbReference type="PROSITE" id="PS51783"/>
    </source>
</evidence>
<dbReference type="Gene3D" id="2.130.10.10">
    <property type="entry name" value="YVTN repeat-like/Quinoprotein amine dehydrogenase"/>
    <property type="match status" value="1"/>
</dbReference>
<evidence type="ECO:0000259" key="9">
    <source>
        <dbReference type="PROSITE" id="PS50178"/>
    </source>
</evidence>
<feature type="compositionally biased region" description="Polar residues" evidence="8">
    <location>
        <begin position="3412"/>
        <end position="3427"/>
    </location>
</feature>
<dbReference type="Proteomes" id="UP000663844">
    <property type="component" value="Unassembled WGS sequence"/>
</dbReference>
<dbReference type="Pfam" id="PF00400">
    <property type="entry name" value="WD40"/>
    <property type="match status" value="2"/>
</dbReference>
<dbReference type="PROSITE" id="PS50178">
    <property type="entry name" value="ZF_FYVE"/>
    <property type="match status" value="1"/>
</dbReference>
<dbReference type="InterPro" id="IPR036372">
    <property type="entry name" value="BEACH_dom_sf"/>
</dbReference>
<evidence type="ECO:0000256" key="6">
    <source>
        <dbReference type="PROSITE-ProRule" id="PRU00091"/>
    </source>
</evidence>
<reference evidence="12" key="1">
    <citation type="submission" date="2021-02" db="EMBL/GenBank/DDBJ databases">
        <authorList>
            <person name="Nowell W R."/>
        </authorList>
    </citation>
    <scope>NUCLEOTIDE SEQUENCE</scope>
</reference>
<dbReference type="Pfam" id="PF23295">
    <property type="entry name" value="Arm_4"/>
    <property type="match status" value="1"/>
</dbReference>
<accession>A0A818FZA7</accession>
<dbReference type="CDD" id="cd06071">
    <property type="entry name" value="Beach"/>
    <property type="match status" value="1"/>
</dbReference>
<dbReference type="InterPro" id="IPR036322">
    <property type="entry name" value="WD40_repeat_dom_sf"/>
</dbReference>
<dbReference type="PANTHER" id="PTHR46108:SF4">
    <property type="entry name" value="BLUE CHEESE"/>
    <property type="match status" value="1"/>
</dbReference>
<dbReference type="PANTHER" id="PTHR46108">
    <property type="entry name" value="BLUE CHEESE"/>
    <property type="match status" value="1"/>
</dbReference>
<dbReference type="PROSITE" id="PS00678">
    <property type="entry name" value="WD_REPEATS_1"/>
    <property type="match status" value="1"/>
</dbReference>
<evidence type="ECO:0000313" key="13">
    <source>
        <dbReference type="Proteomes" id="UP000663844"/>
    </source>
</evidence>
<dbReference type="CDD" id="cd01201">
    <property type="entry name" value="PH_BEACH"/>
    <property type="match status" value="1"/>
</dbReference>
<dbReference type="SMART" id="SM00320">
    <property type="entry name" value="WD40"/>
    <property type="match status" value="4"/>
</dbReference>
<sequence length="3606" mass="408588">MSKIIKSFLTKRDGGGSSSSSSSSSATTAAPVLSGGIISNSANSTSQDIILTLTHLRKIFFEYQRPKIQWTQQDKNDRLYSTIPMVIKVLSVLSNNEWEERFPELSEYSFTLAKLLVSEIRMRADKEPNTNAASQAIIEYLEMNDETNSLSGWSLLRSLKLLSTGPNLILDKFAQASLPSTFVKCLSLFFDLPDISSNPITNDAISPKEKRILLQQIFFQLLSRIAISNSCVEELTRRDDLSLLFNAISSNCPQRNKPWRIQASDMLLLIGKHTLQSAIQCIHNNKHISQCVKNLRQGTCDLSLEDMARVYETLICLLIESSSLSSSLMDDFRLAHCYVHLKDIILRLENEWINDESEKFFARFITVLGDFTYAGFNELKLPPRPETLTDIPTFTMPQPKKTGFIVRNLSAFTILQSIFQQSTHPFLINIIFDTISSVILADNANYFLCGENLSPLTEVLYDKPNDVQLKIYDLLEFIVFQLKYIPHRELVNLSIMLKSNSAIRNHKNCVKYLIHILKFNNALKEGLRDLGFIEVLIGRLHHFATLLKESVQDPNDIGDNMDQDEKELGFLVMEALALLLSHNPKNAKIFREHGGARLAHNIIPYRLCRVAALTVVLHLVLCTGGEDDTGTLLGLIHTAKLEELEMKSVILKGFLYILRESHRTRTVFRKVGGFVYIVSLLISMEGCLSVPPKHPWTTVSRHEILSIIRLILNTLTVAMRFEPGNARLFENEVRWQSLYDAVKLLGCFTNETRLVDSNTSSSKFDYASKHNYDIFEQLFYSLDERIISSPELPLELINACHIARCFHDIALDCIDNCSKFADDYTIDKISQSLVSKNEPMKSETLIDNNEDSANSALFRQSTFNMPATTRASATFTFPSYMEEPIIVYPGAIVCFLQIISCIPRLVDEQYSNRLQYFLMLTLKNLLKTDRNLQIMATYGFSQHILYIYEVALENENHHLHTSVEYIFERLAAFILPVRTLRQFLRMGIETIISPTLLVNSSKDVSLINKSFVPLNRIKCLVSMTTLRDIRRETQVLTVPNSPLGTSSGISSVVSPSFVEFNMGIEGFGALLLPCLSPQSATSSTNVVGNFGMVTMANDVNLQGGMTLTNGGERPFPPQYGMTYSTWFNVEKFGPVKDNVHPIRLLSIIRNTFNREDYKFVLQVYIYPRDKSLLVSTQEHPFQDCHNDSIYVDDIKSDGLVKFICSEMIIEQKWTHIALVWAKGMLKNSAVTLYINGKQIAVQKLHYINNMTVPPGNSVSTFAYIGTLPVQRVHSNVQWRQGPCFLIEDILSSQLIAAMFGAGPNYIGSFQAVCIDPINDIFSPLFPEERIIFGLHPASFFETTLSHFKKLYNKNDAKLIAKQLNMPTNESTVPIRILYNIAAPYSGPARTVGGVVIGYLGVRIFVPNPVSKTIEYIGGPYVMLGLIAMSNDIESFYASVKAFVCVLKSNKQMQNELLRTRAYQFLGFLFLKKRHLINSHILHLTCTLVGTIDTIRESTAITNPAAFEHLLCEFEIWKGASVDIQKSLFDHLLDVYLTSDTQNLMLNQRLSQKINLMSRLLHLLKDGSINESTRLIVVSLIRVLLVTYKNTNDILKLGQFLVYLLPSSSISEKNVTIHGTLDDSSIGVQNISLRNFLLEMLARTIAEEKRSQTNLTDEFLIHLGYDWLLLFLQSHLHPRTIVLTTKLLIAFLLSSSNALTRFRDNAMLLINPSASNNLSSSTSSSTTTAMTTSAATIPSPSSNTGNVTPLSPLTSINENWINVFNDRGTTKPTFALNIDPPLTLGNNTNVSIPLPGFVLLQYIFAQRAEIIPIYYQLAAFLFRQIPSDDIMDQTELTVEKLLKTVNLHTPLAPTLSNTPSSASKQQSTAQQQQYELDACPILLSMIRNLTIQDNEQAEQNGLAILKFFHQLYRRKTEFFTYIQTVEYLSFLCGIIFPPLIQNQASFDLPQTIVRQKNISNEEASSPTGQLDSLIASFSSNTTLRGAIVDIVRDIIIDSLYSNTTRIPNVIDYFLSALPENMNSDLTYQIFVQCIFKSIIENLEASDLCSLSSSEDQTTGFSFGLGDQSGKTNYARTFTNLASNIASSANFNMSSYKILLENVTHFIERMVDKIWEIEYREPKQIFEFIIKIINQAKKRGSNTYMDSLFRSLNRTVLFELSRKIDSIGDQMITLDALHRLANNRQLIFTDSNQDAEFFGCLCYCLIILIDETGSKQSNDESRSTWYHRLDSPVSTMQPNKSLIINAAQRIWSELYMKKKPALEEILKMSFSQLVTQNKTTLVDVSESLFEPASKVWTRFIEGELRITDKIQQQIMHVGSRIQRLTGGVTGGFRSSLHQLRGTKVKREQVKLDRQAIHSTLALMSVNVSSVKENVDNEYRRLTQNSEQKFNYLCEEWFSIEHDLLRERGLWGFDEPDPLAKYKLDFIEGPCRMRKRMVLNEDFYTHYPHRIAVEQTRKKFNPPVSLDSKQYSDRQSHIVDRLLITYPSPFENTLTSPIPILKEVIEPKFPPPITVISKDINEPTLSLTEQTIQEEGETWTNDAERGLLAPTLLSVRKKTLTDLSSNEETTGIDDDEEDPMVSKLQQDEAEIEGDTPHAPITASETVEVSQTNQNVLRLLEDDEKISLAFRCARIEGLDGSEGIFIFGREHFYILEGYTYNTEKNEIVDLDKCRNEYIPLIPKSSTITNMDLIQYRKECSKFAYEDIKEVHKRRHILQPIALELFAADGRNYLLVFVRKERNKIYQRLLSSATELTDSAIHSVSGQRRSINIEQGTSFIGSLMGERSVTQRWEKGEISNFQYLMHLNTLAGRSYNDLMQYPVFPWILNDYDSKELNLINPNTFRDLSKPMGAQTDNRLVQFQKRFAEWDDPTGSTPAYHYGTHYSSAMIVASYLVRTEPFTQVFLRLQGGHFDLADRMFHSIKDSWLSASKNNMADVKELIPEFFYLPDFLLNTNKFDLGKKQNGLGLNDVILPTWSKNDPREFIRIHRMALESDYVSAHLNEWIDLIFGYKQEGPSAIEATNVFHHLFYEGAVNVDDISDPMERTAIIGFINNFGQIPKQLFKRPHPPKKLSRSLMDSVGIDRNLFFNYVNSLRPSKIPIKELKSAVGLILPTDKGLIALEQGKAIIPPNYSRCIQYGFPDESLRIMSVDSDKSSMIYELVQEGKITNVLCPTPQYVITAGTNTLINVWEIGKGRHKRLHLKTRLAGHNDTITYLTASQAYRILISGSDDQTCIVWDLNRLHFIRQLPNHAASISCICVNELTGDIASAAGSHLYVWTINGQLVASINTMAYSRQQSILCVAMSQMNEWDDENVIITGSSDGVVRMWTIGYDQVVDAPSASPSTLTLGEDRSRGPSISQPSPMRLQSNPSHLSNDSDAESDDGEGKTPVTPTQKHFSPQTDRSFDDDGESHINKDTLTVTSAPPLNSPNGSDKFIVVTDVEILEAKNTNNNTTNENQIKSTYLDLKEGFKWDRRLNYRGKLTMHTAYERKENPSPAAITAIGISKDHKSLFVGDARGRIFSWIVSDNPGRSNADHWIKDETVGACKDCSIRFSFAERRHHCRNCGQLFCARCSRFETDIPRMKIYKNVRVCRQCYLTIKEQRPPTTNNN</sequence>
<feature type="region of interest" description="Disordered" evidence="8">
    <location>
        <begin position="1715"/>
        <end position="1744"/>
    </location>
</feature>
<dbReference type="Gene3D" id="3.30.40.10">
    <property type="entry name" value="Zinc/RING finger domain, C3HC4 (zinc finger)"/>
    <property type="match status" value="1"/>
</dbReference>
<comment type="caution">
    <text evidence="12">The sequence shown here is derived from an EMBL/GenBank/DDBJ whole genome shotgun (WGS) entry which is preliminary data.</text>
</comment>
<dbReference type="GO" id="GO:0008270">
    <property type="term" value="F:zinc ion binding"/>
    <property type="evidence" value="ECO:0007669"/>
    <property type="project" value="UniProtKB-KW"/>
</dbReference>
<feature type="compositionally biased region" description="Polar residues" evidence="8">
    <location>
        <begin position="3352"/>
        <end position="3372"/>
    </location>
</feature>
<dbReference type="FunFam" id="1.10.1540.10:FF:000002">
    <property type="entry name" value="WD repeat and FYVE domain containing 3"/>
    <property type="match status" value="1"/>
</dbReference>
<dbReference type="InterPro" id="IPR011993">
    <property type="entry name" value="PH-like_dom_sf"/>
</dbReference>
<evidence type="ECO:0000256" key="7">
    <source>
        <dbReference type="PROSITE-ProRule" id="PRU00221"/>
    </source>
</evidence>
<feature type="compositionally biased region" description="Polar residues" evidence="8">
    <location>
        <begin position="3386"/>
        <end position="3398"/>
    </location>
</feature>
<evidence type="ECO:0000256" key="3">
    <source>
        <dbReference type="ARBA" id="ARBA00022737"/>
    </source>
</evidence>
<dbReference type="InterPro" id="IPR001680">
    <property type="entry name" value="WD40_rpt"/>
</dbReference>
<keyword evidence="1 7" id="KW-0853">WD repeat</keyword>
<feature type="region of interest" description="Disordered" evidence="8">
    <location>
        <begin position="3335"/>
        <end position="3428"/>
    </location>
</feature>
<proteinExistence type="predicted"/>